<proteinExistence type="predicted"/>
<dbReference type="STRING" id="239498.AXK60_17410"/>
<evidence type="ECO:0008006" key="5">
    <source>
        <dbReference type="Google" id="ProtNLM"/>
    </source>
</evidence>
<dbReference type="InterPro" id="IPR025859">
    <property type="entry name" value="AurF/CmlI"/>
</dbReference>
<reference evidence="3" key="3">
    <citation type="submission" date="2016-02" db="EMBL/GenBank/DDBJ databases">
        <authorList>
            <person name="Wen L."/>
            <person name="He K."/>
            <person name="Yang H."/>
        </authorList>
    </citation>
    <scope>NUCLEOTIDE SEQUENCE [LARGE SCALE GENOMIC DNA]</scope>
    <source>
        <strain evidence="3">JCM 15929</strain>
    </source>
</reference>
<reference evidence="1 4" key="2">
    <citation type="submission" date="2016-02" db="EMBL/GenBank/DDBJ databases">
        <authorList>
            <person name="Teng J.L."/>
            <person name="Tang Y."/>
            <person name="Huang Y."/>
            <person name="Guo F."/>
            <person name="Wei W."/>
            <person name="Chen J.H."/>
            <person name="Wong S.Y."/>
            <person name="Lau S.K."/>
            <person name="Woo P.C."/>
        </authorList>
    </citation>
    <scope>NUCLEOTIDE SEQUENCE [LARGE SCALE GENOMIC DNA]</scope>
    <source>
        <strain evidence="1 4">JCM 13375</strain>
    </source>
</reference>
<dbReference type="InterPro" id="IPR009078">
    <property type="entry name" value="Ferritin-like_SF"/>
</dbReference>
<organism evidence="2 3">
    <name type="scientific">Tsukamurella pseudospumae</name>
    <dbReference type="NCBI Taxonomy" id="239498"/>
    <lineage>
        <taxon>Bacteria</taxon>
        <taxon>Bacillati</taxon>
        <taxon>Actinomycetota</taxon>
        <taxon>Actinomycetes</taxon>
        <taxon>Mycobacteriales</taxon>
        <taxon>Tsukamurellaceae</taxon>
        <taxon>Tsukamurella</taxon>
    </lineage>
</organism>
<dbReference type="GO" id="GO:0016491">
    <property type="term" value="F:oxidoreductase activity"/>
    <property type="evidence" value="ECO:0007669"/>
    <property type="project" value="InterPro"/>
</dbReference>
<evidence type="ECO:0000313" key="1">
    <source>
        <dbReference type="EMBL" id="KXO89420.1"/>
    </source>
</evidence>
<dbReference type="RefSeq" id="WP_068575295.1">
    <property type="nucleotide sequence ID" value="NZ_LSRE01000050.1"/>
</dbReference>
<sequence>MVDVAHTDVEGAHSSAQRADFHRTLSDLSTASVERNFDPYLDIAWDSPELAIDPADPRWELHPELDYIGRSPWYQAQPLEKRIAMGVWRQANLVKAGLQFEQVLIAALMQYSFVQRNGSPEFRYATHEAREECNHTLMFQEFVNRTGQKVPGAPRWFRTVMPRLTRAAVWAPPGFFVGVLGGEEPIDHMQKHQLRAADTQHPALTAIIAIHVAEEARHISFAHQLLDYQVPKMSRVQRGILSVVTPLVMWSLNNVIMVPPKQFWETFDVPDEVRKQIFWRDPATRRMRAEVFGDVRALAERIGLMNPVSRRVWSALGIGGRASRFRGEPQYEAI</sequence>
<evidence type="ECO:0000313" key="4">
    <source>
        <dbReference type="Proteomes" id="UP000070409"/>
    </source>
</evidence>
<dbReference type="OrthoDB" id="5138986at2"/>
<gene>
    <name evidence="2" type="ORF">AXK60_17410</name>
    <name evidence="1" type="ORF">AXK61_11850</name>
</gene>
<evidence type="ECO:0000313" key="2">
    <source>
        <dbReference type="EMBL" id="KXP04191.1"/>
    </source>
</evidence>
<dbReference type="Proteomes" id="UP000070258">
    <property type="component" value="Unassembled WGS sequence"/>
</dbReference>
<protein>
    <recommendedName>
        <fullName evidence="5">Diiron oxygenase</fullName>
    </recommendedName>
</protein>
<keyword evidence="4" id="KW-1185">Reference proteome</keyword>
<dbReference type="Pfam" id="PF11583">
    <property type="entry name" value="AurF"/>
    <property type="match status" value="1"/>
</dbReference>
<dbReference type="AlphaFoldDB" id="A0A138A178"/>
<name>A0A138A178_9ACTN</name>
<reference evidence="2" key="1">
    <citation type="submission" date="2016-02" db="EMBL/GenBank/DDBJ databases">
        <authorList>
            <person name="Teng J.L."/>
            <person name="Yang Y."/>
            <person name="Huang Y."/>
            <person name="Guo F."/>
            <person name="Wei W."/>
            <person name="Chen J.H."/>
            <person name="Wong S.Y."/>
            <person name="Lau S.K."/>
            <person name="Woo P.C."/>
        </authorList>
    </citation>
    <scope>NUCLEOTIDE SEQUENCE</scope>
    <source>
        <strain evidence="2">JCM 15929</strain>
    </source>
</reference>
<dbReference type="Gene3D" id="1.10.620.20">
    <property type="entry name" value="Ribonucleotide Reductase, subunit A"/>
    <property type="match status" value="1"/>
</dbReference>
<accession>A0A138A178</accession>
<comment type="caution">
    <text evidence="2">The sequence shown here is derived from an EMBL/GenBank/DDBJ whole genome shotgun (WGS) entry which is preliminary data.</text>
</comment>
<evidence type="ECO:0000313" key="3">
    <source>
        <dbReference type="Proteomes" id="UP000070258"/>
    </source>
</evidence>
<dbReference type="EMBL" id="LSRE01000050">
    <property type="protein sequence ID" value="KXO89420.1"/>
    <property type="molecule type" value="Genomic_DNA"/>
</dbReference>
<dbReference type="SUPFAM" id="SSF47240">
    <property type="entry name" value="Ferritin-like"/>
    <property type="match status" value="1"/>
</dbReference>
<dbReference type="InterPro" id="IPR012348">
    <property type="entry name" value="RNR-like"/>
</dbReference>
<dbReference type="EMBL" id="LSRF01000058">
    <property type="protein sequence ID" value="KXP04191.1"/>
    <property type="molecule type" value="Genomic_DNA"/>
</dbReference>
<dbReference type="Proteomes" id="UP000070409">
    <property type="component" value="Unassembled WGS sequence"/>
</dbReference>